<keyword evidence="1" id="KW-0285">Flavoprotein</keyword>
<dbReference type="Gene3D" id="3.20.20.70">
    <property type="entry name" value="Aldolase class I"/>
    <property type="match status" value="1"/>
</dbReference>
<protein>
    <recommendedName>
        <fullName evidence="6">2-nitropropane dioxygenase</fullName>
    </recommendedName>
</protein>
<dbReference type="InterPro" id="IPR004136">
    <property type="entry name" value="NMO"/>
</dbReference>
<name>A0A8H7RT21_9FUNG</name>
<organism evidence="4 5">
    <name type="scientific">Circinella minor</name>
    <dbReference type="NCBI Taxonomy" id="1195481"/>
    <lineage>
        <taxon>Eukaryota</taxon>
        <taxon>Fungi</taxon>
        <taxon>Fungi incertae sedis</taxon>
        <taxon>Mucoromycota</taxon>
        <taxon>Mucoromycotina</taxon>
        <taxon>Mucoromycetes</taxon>
        <taxon>Mucorales</taxon>
        <taxon>Lichtheimiaceae</taxon>
        <taxon>Circinella</taxon>
    </lineage>
</organism>
<dbReference type="Proteomes" id="UP000646827">
    <property type="component" value="Unassembled WGS sequence"/>
</dbReference>
<dbReference type="PANTHER" id="PTHR32332">
    <property type="entry name" value="2-NITROPROPANE DIOXYGENASE"/>
    <property type="match status" value="1"/>
</dbReference>
<dbReference type="SUPFAM" id="SSF51412">
    <property type="entry name" value="Inosine monophosphate dehydrogenase (IMPDH)"/>
    <property type="match status" value="1"/>
</dbReference>
<evidence type="ECO:0000313" key="5">
    <source>
        <dbReference type="Proteomes" id="UP000646827"/>
    </source>
</evidence>
<evidence type="ECO:0000256" key="3">
    <source>
        <dbReference type="ARBA" id="ARBA00023002"/>
    </source>
</evidence>
<dbReference type="CDD" id="cd04730">
    <property type="entry name" value="NPD_like"/>
    <property type="match status" value="1"/>
</dbReference>
<dbReference type="InterPro" id="IPR013785">
    <property type="entry name" value="Aldolase_TIM"/>
</dbReference>
<evidence type="ECO:0000256" key="2">
    <source>
        <dbReference type="ARBA" id="ARBA00022643"/>
    </source>
</evidence>
<keyword evidence="3" id="KW-0560">Oxidoreductase</keyword>
<evidence type="ECO:0000313" key="4">
    <source>
        <dbReference type="EMBL" id="KAG2216165.1"/>
    </source>
</evidence>
<sequence length="326" mass="35653">MTIATRLTQILGIKHPIVQGGMTHVGRAELASAVSNAGALGIITALTQPTPEALRQEIRKTRDLTDKPFGVNLTLLPAIKPPPYMEYAKVIIEERVPVVETAGNNPKEFIRMFKEAGIKTIHKAVAIRHAISAQKMGVDILSIDGFECAGHPGEDDIPGLILLNKAAQNLETPYIASGGFADGRGLVAALALGAEGINMGTRFMCTKEAPIHPNIKQAIVEADERSTALLYRPFRNTARVFKNEVAIEVNRREKDPHVQFDDIKELVAGTRGRQSYITGDKDYGIWSAGLAIGLIHDIPTCEELVHRISLDAETMIRKRFTKLLVQ</sequence>
<proteinExistence type="predicted"/>
<comment type="caution">
    <text evidence="4">The sequence shown here is derived from an EMBL/GenBank/DDBJ whole genome shotgun (WGS) entry which is preliminary data.</text>
</comment>
<accession>A0A8H7RT21</accession>
<dbReference type="PANTHER" id="PTHR32332:SF20">
    <property type="entry name" value="2-NITROPROPANE DIOXYGENASE-LIKE PROTEIN"/>
    <property type="match status" value="1"/>
</dbReference>
<dbReference type="AlphaFoldDB" id="A0A8H7RT21"/>
<evidence type="ECO:0000256" key="1">
    <source>
        <dbReference type="ARBA" id="ARBA00022630"/>
    </source>
</evidence>
<gene>
    <name evidence="4" type="ORF">INT45_001603</name>
</gene>
<dbReference type="GO" id="GO:0018580">
    <property type="term" value="F:nitronate monooxygenase activity"/>
    <property type="evidence" value="ECO:0007669"/>
    <property type="project" value="InterPro"/>
</dbReference>
<reference evidence="4 5" key="1">
    <citation type="submission" date="2020-12" db="EMBL/GenBank/DDBJ databases">
        <title>Metabolic potential, ecology and presence of endohyphal bacteria is reflected in genomic diversity of Mucoromycotina.</title>
        <authorList>
            <person name="Muszewska A."/>
            <person name="Okrasinska A."/>
            <person name="Steczkiewicz K."/>
            <person name="Drgas O."/>
            <person name="Orlowska M."/>
            <person name="Perlinska-Lenart U."/>
            <person name="Aleksandrzak-Piekarczyk T."/>
            <person name="Szatraj K."/>
            <person name="Zielenkiewicz U."/>
            <person name="Pilsyk S."/>
            <person name="Malc E."/>
            <person name="Mieczkowski P."/>
            <person name="Kruszewska J.S."/>
            <person name="Biernat P."/>
            <person name="Pawlowska J."/>
        </authorList>
    </citation>
    <scope>NUCLEOTIDE SEQUENCE [LARGE SCALE GENOMIC DNA]</scope>
    <source>
        <strain evidence="4 5">CBS 142.35</strain>
    </source>
</reference>
<evidence type="ECO:0008006" key="6">
    <source>
        <dbReference type="Google" id="ProtNLM"/>
    </source>
</evidence>
<keyword evidence="5" id="KW-1185">Reference proteome</keyword>
<dbReference type="EMBL" id="JAEPRB010000446">
    <property type="protein sequence ID" value="KAG2216165.1"/>
    <property type="molecule type" value="Genomic_DNA"/>
</dbReference>
<dbReference type="OrthoDB" id="412383at2759"/>
<keyword evidence="2" id="KW-0288">FMN</keyword>
<dbReference type="Pfam" id="PF03060">
    <property type="entry name" value="NMO"/>
    <property type="match status" value="1"/>
</dbReference>